<dbReference type="GO" id="GO:0046872">
    <property type="term" value="F:metal ion binding"/>
    <property type="evidence" value="ECO:0007669"/>
    <property type="project" value="UniProtKB-KW"/>
</dbReference>
<dbReference type="STRING" id="645134.A0A0L0HKD8"/>
<keyword evidence="4 6" id="KW-0862">Zinc</keyword>
<evidence type="ECO:0000256" key="1">
    <source>
        <dbReference type="ARBA" id="ARBA00022670"/>
    </source>
</evidence>
<dbReference type="RefSeq" id="XP_016609333.1">
    <property type="nucleotide sequence ID" value="XM_016751388.1"/>
</dbReference>
<organism evidence="8 9">
    <name type="scientific">Spizellomyces punctatus (strain DAOM BR117)</name>
    <dbReference type="NCBI Taxonomy" id="645134"/>
    <lineage>
        <taxon>Eukaryota</taxon>
        <taxon>Fungi</taxon>
        <taxon>Fungi incertae sedis</taxon>
        <taxon>Chytridiomycota</taxon>
        <taxon>Chytridiomycota incertae sedis</taxon>
        <taxon>Chytridiomycetes</taxon>
        <taxon>Spizellomycetales</taxon>
        <taxon>Spizellomycetaceae</taxon>
        <taxon>Spizellomyces</taxon>
    </lineage>
</organism>
<gene>
    <name evidence="8" type="ORF">SPPG_03104</name>
</gene>
<sequence>MLPLYVPALHQGNTCLVMSCRSFLLRFPGSTRTFARQPQLSPAFRTSPFTCPPKRNVQNIQLRAFTATHSRGQRIIIQPGPEWRGRRDQEYEYFKQQPPPFWQNKTFLMWTAAGGGLFGAYYVSHLETVPITGRKRFIDVTPQQEKMMAKQAFQQVMAQYGPKILPSWHPYSLFVRRVAERLIKVTGMSNLHWEVYVIEDPQKNAFVLPGGKIFVFTGLIPIVEDENGMAAVLGHEIAHQIARHSAEKLSWAKILIVAQLLMAYIFDPGMLFSRLFLELGILMPFSRKMESEADYIGLRLMAQACYDPVAAVGLWERMKEAQRSSKLLEYVSTHPSPEKRIQKITEWLPEAEMIREESDCEHTASIMDSFRHLPRPIW</sequence>
<dbReference type="eggNOG" id="KOG2661">
    <property type="taxonomic scope" value="Eukaryota"/>
</dbReference>
<evidence type="ECO:0000256" key="6">
    <source>
        <dbReference type="RuleBase" id="RU003983"/>
    </source>
</evidence>
<dbReference type="PANTHER" id="PTHR22726:SF1">
    <property type="entry name" value="METALLOENDOPEPTIDASE OMA1, MITOCHONDRIAL"/>
    <property type="match status" value="1"/>
</dbReference>
<protein>
    <recommendedName>
        <fullName evidence="7">Peptidase M48 domain-containing protein</fullName>
    </recommendedName>
</protein>
<dbReference type="CDD" id="cd07331">
    <property type="entry name" value="M48C_Oma1_like"/>
    <property type="match status" value="1"/>
</dbReference>
<dbReference type="Gene3D" id="3.30.2010.10">
    <property type="entry name" value="Metalloproteases ('zincins'), catalytic domain"/>
    <property type="match status" value="1"/>
</dbReference>
<keyword evidence="5 6" id="KW-0482">Metalloprotease</keyword>
<dbReference type="Pfam" id="PF01435">
    <property type="entry name" value="Peptidase_M48"/>
    <property type="match status" value="1"/>
</dbReference>
<keyword evidence="1 6" id="KW-0645">Protease</keyword>
<evidence type="ECO:0000313" key="8">
    <source>
        <dbReference type="EMBL" id="KND01294.1"/>
    </source>
</evidence>
<dbReference type="GO" id="GO:0004222">
    <property type="term" value="F:metalloendopeptidase activity"/>
    <property type="evidence" value="ECO:0007669"/>
    <property type="project" value="InterPro"/>
</dbReference>
<dbReference type="AlphaFoldDB" id="A0A0L0HKD8"/>
<evidence type="ECO:0000259" key="7">
    <source>
        <dbReference type="Pfam" id="PF01435"/>
    </source>
</evidence>
<evidence type="ECO:0000313" key="9">
    <source>
        <dbReference type="Proteomes" id="UP000053201"/>
    </source>
</evidence>
<comment type="cofactor">
    <cofactor evidence="6">
        <name>Zn(2+)</name>
        <dbReference type="ChEBI" id="CHEBI:29105"/>
    </cofactor>
    <text evidence="6">Binds 1 zinc ion per subunit.</text>
</comment>
<evidence type="ECO:0000256" key="4">
    <source>
        <dbReference type="ARBA" id="ARBA00022833"/>
    </source>
</evidence>
<keyword evidence="2" id="KW-0479">Metal-binding</keyword>
<dbReference type="PANTHER" id="PTHR22726">
    <property type="entry name" value="METALLOENDOPEPTIDASE OMA1"/>
    <property type="match status" value="1"/>
</dbReference>
<dbReference type="GO" id="GO:0034982">
    <property type="term" value="P:mitochondrial protein processing"/>
    <property type="evidence" value="ECO:0007669"/>
    <property type="project" value="TreeGrafter"/>
</dbReference>
<dbReference type="VEuPathDB" id="FungiDB:SPPG_03104"/>
<evidence type="ECO:0000256" key="5">
    <source>
        <dbReference type="ARBA" id="ARBA00023049"/>
    </source>
</evidence>
<proteinExistence type="inferred from homology"/>
<dbReference type="GO" id="GO:0005743">
    <property type="term" value="C:mitochondrial inner membrane"/>
    <property type="evidence" value="ECO:0007669"/>
    <property type="project" value="TreeGrafter"/>
</dbReference>
<reference evidence="8 9" key="1">
    <citation type="submission" date="2009-08" db="EMBL/GenBank/DDBJ databases">
        <title>The Genome Sequence of Spizellomyces punctatus strain DAOM BR117.</title>
        <authorList>
            <consortium name="The Broad Institute Genome Sequencing Platform"/>
            <person name="Russ C."/>
            <person name="Cuomo C."/>
            <person name="Shea T."/>
            <person name="Young S.K."/>
            <person name="Zeng Q."/>
            <person name="Koehrsen M."/>
            <person name="Haas B."/>
            <person name="Borodovsky M."/>
            <person name="Guigo R."/>
            <person name="Alvarado L."/>
            <person name="Berlin A."/>
            <person name="Bochicchio J."/>
            <person name="Borenstein D."/>
            <person name="Chapman S."/>
            <person name="Chen Z."/>
            <person name="Engels R."/>
            <person name="Freedman E."/>
            <person name="Gellesch M."/>
            <person name="Goldberg J."/>
            <person name="Griggs A."/>
            <person name="Gujja S."/>
            <person name="Heiman D."/>
            <person name="Hepburn T."/>
            <person name="Howarth C."/>
            <person name="Jen D."/>
            <person name="Larson L."/>
            <person name="Lewis B."/>
            <person name="Mehta T."/>
            <person name="Park D."/>
            <person name="Pearson M."/>
            <person name="Roberts A."/>
            <person name="Saif S."/>
            <person name="Shenoy N."/>
            <person name="Sisk P."/>
            <person name="Stolte C."/>
            <person name="Sykes S."/>
            <person name="Thomson T."/>
            <person name="Walk T."/>
            <person name="White J."/>
            <person name="Yandava C."/>
            <person name="Burger G."/>
            <person name="Gray M.W."/>
            <person name="Holland P.W.H."/>
            <person name="King N."/>
            <person name="Lang F.B.F."/>
            <person name="Roger A.J."/>
            <person name="Ruiz-Trillo I."/>
            <person name="Lander E."/>
            <person name="Nusbaum C."/>
        </authorList>
    </citation>
    <scope>NUCLEOTIDE SEQUENCE [LARGE SCALE GENOMIC DNA]</scope>
    <source>
        <strain evidence="8 9">DAOM BR117</strain>
    </source>
</reference>
<dbReference type="FunCoup" id="A0A0L0HKD8">
    <property type="interactions" value="110"/>
</dbReference>
<dbReference type="OMA" id="RFNCYSE"/>
<dbReference type="Proteomes" id="UP000053201">
    <property type="component" value="Unassembled WGS sequence"/>
</dbReference>
<dbReference type="InterPro" id="IPR051156">
    <property type="entry name" value="Mito/Outer_Membr_Metalloprot"/>
</dbReference>
<evidence type="ECO:0000256" key="2">
    <source>
        <dbReference type="ARBA" id="ARBA00022723"/>
    </source>
</evidence>
<dbReference type="GO" id="GO:0006515">
    <property type="term" value="P:protein quality control for misfolded or incompletely synthesized proteins"/>
    <property type="evidence" value="ECO:0007669"/>
    <property type="project" value="TreeGrafter"/>
</dbReference>
<dbReference type="EMBL" id="KQ257454">
    <property type="protein sequence ID" value="KND01294.1"/>
    <property type="molecule type" value="Genomic_DNA"/>
</dbReference>
<dbReference type="GeneID" id="27686647"/>
<feature type="domain" description="Peptidase M48" evidence="7">
    <location>
        <begin position="175"/>
        <end position="347"/>
    </location>
</feature>
<keyword evidence="3 6" id="KW-0378">Hydrolase</keyword>
<name>A0A0L0HKD8_SPIPD</name>
<keyword evidence="9" id="KW-1185">Reference proteome</keyword>
<dbReference type="InParanoid" id="A0A0L0HKD8"/>
<accession>A0A0L0HKD8</accession>
<comment type="similarity">
    <text evidence="6">Belongs to the peptidase M48 family.</text>
</comment>
<dbReference type="InterPro" id="IPR001915">
    <property type="entry name" value="Peptidase_M48"/>
</dbReference>
<dbReference type="OrthoDB" id="7464992at2759"/>
<evidence type="ECO:0000256" key="3">
    <source>
        <dbReference type="ARBA" id="ARBA00022801"/>
    </source>
</evidence>